<keyword evidence="2" id="KW-0472">Membrane</keyword>
<dbReference type="OrthoDB" id="2397721at2759"/>
<sequence length="396" mass="44493">MTSFAQPTATSLVETASVPGDAVPPSTKPSNSHLTPSTLEDSTRLNISVVNICIITLTSALLLDKANAETLSENLIFLNAVILTLSNSFTDTKKRKQYEAAEGVEKETKNDVGQTMAMFSKTVRHSLQQRHDNLQEKWILESGKCVEDISFEAGEKLSSTHYASSNGNKTLYFRLNLYKSDPSPSQLEGKLSEEWWQRNVWQICNRFCDEVSGCFIMVEEMTLDSTRSRNNKLHMETGTPQEIKMKTGARADFVWRSLCNPEKDWAIGEAAREWDPFSQEYVNKGDFKLPRQLHDILISRSIEVGGPSKLRDALISGLLFKGPFVQFVSLCWGLKGRNVSRLVNRNRASLAACISSMSETLVVLVYLLSFRASTMRLMEKYKIADKDFKNSSKSLS</sequence>
<dbReference type="RefSeq" id="XP_021875407.1">
    <property type="nucleotide sequence ID" value="XM_022026984.1"/>
</dbReference>
<evidence type="ECO:0000256" key="1">
    <source>
        <dbReference type="SAM" id="MobiDB-lite"/>
    </source>
</evidence>
<feature type="compositionally biased region" description="Polar residues" evidence="1">
    <location>
        <begin position="1"/>
        <end position="14"/>
    </location>
</feature>
<reference evidence="3 4" key="1">
    <citation type="submission" date="2016-07" db="EMBL/GenBank/DDBJ databases">
        <title>Pervasive Adenine N6-methylation of Active Genes in Fungi.</title>
        <authorList>
            <consortium name="DOE Joint Genome Institute"/>
            <person name="Mondo S.J."/>
            <person name="Dannebaum R.O."/>
            <person name="Kuo R.C."/>
            <person name="Labutti K."/>
            <person name="Haridas S."/>
            <person name="Kuo A."/>
            <person name="Salamov A."/>
            <person name="Ahrendt S.R."/>
            <person name="Lipzen A."/>
            <person name="Sullivan W."/>
            <person name="Andreopoulos W.B."/>
            <person name="Clum A."/>
            <person name="Lindquist E."/>
            <person name="Daum C."/>
            <person name="Ramamoorthy G.K."/>
            <person name="Gryganskyi A."/>
            <person name="Culley D."/>
            <person name="Magnuson J.K."/>
            <person name="James T.Y."/>
            <person name="O'Malley M.A."/>
            <person name="Stajich J.E."/>
            <person name="Spatafora J.W."/>
            <person name="Visel A."/>
            <person name="Grigoriev I.V."/>
        </authorList>
    </citation>
    <scope>NUCLEOTIDE SEQUENCE [LARGE SCALE GENOMIC DNA]</scope>
    <source>
        <strain evidence="3 4">NRRL 3116</strain>
    </source>
</reference>
<feature type="region of interest" description="Disordered" evidence="1">
    <location>
        <begin position="1"/>
        <end position="38"/>
    </location>
</feature>
<gene>
    <name evidence="3" type="ORF">BCR41DRAFT_375825</name>
</gene>
<evidence type="ECO:0000256" key="2">
    <source>
        <dbReference type="SAM" id="Phobius"/>
    </source>
</evidence>
<protein>
    <submittedName>
        <fullName evidence="3">Uncharacterized protein</fullName>
    </submittedName>
</protein>
<keyword evidence="2" id="KW-0812">Transmembrane</keyword>
<evidence type="ECO:0000313" key="4">
    <source>
        <dbReference type="Proteomes" id="UP000193648"/>
    </source>
</evidence>
<organism evidence="3 4">
    <name type="scientific">Lobosporangium transversale</name>
    <dbReference type="NCBI Taxonomy" id="64571"/>
    <lineage>
        <taxon>Eukaryota</taxon>
        <taxon>Fungi</taxon>
        <taxon>Fungi incertae sedis</taxon>
        <taxon>Mucoromycota</taxon>
        <taxon>Mortierellomycotina</taxon>
        <taxon>Mortierellomycetes</taxon>
        <taxon>Mortierellales</taxon>
        <taxon>Mortierellaceae</taxon>
        <taxon>Lobosporangium</taxon>
    </lineage>
</organism>
<dbReference type="GeneID" id="33568827"/>
<dbReference type="AlphaFoldDB" id="A0A1Y2G6W4"/>
<keyword evidence="2" id="KW-1133">Transmembrane helix</keyword>
<proteinExistence type="predicted"/>
<feature type="transmembrane region" description="Helical" evidence="2">
    <location>
        <begin position="348"/>
        <end position="368"/>
    </location>
</feature>
<dbReference type="EMBL" id="MCFF01000081">
    <property type="protein sequence ID" value="ORY95966.1"/>
    <property type="molecule type" value="Genomic_DNA"/>
</dbReference>
<accession>A0A1Y2G6W4</accession>
<name>A0A1Y2G6W4_9FUNG</name>
<keyword evidence="4" id="KW-1185">Reference proteome</keyword>
<dbReference type="Proteomes" id="UP000193648">
    <property type="component" value="Unassembled WGS sequence"/>
</dbReference>
<dbReference type="InParanoid" id="A0A1Y2G6W4"/>
<evidence type="ECO:0000313" key="3">
    <source>
        <dbReference type="EMBL" id="ORY95966.1"/>
    </source>
</evidence>
<comment type="caution">
    <text evidence="3">The sequence shown here is derived from an EMBL/GenBank/DDBJ whole genome shotgun (WGS) entry which is preliminary data.</text>
</comment>
<feature type="compositionally biased region" description="Polar residues" evidence="1">
    <location>
        <begin position="28"/>
        <end position="38"/>
    </location>
</feature>